<organism evidence="2 3">
    <name type="scientific">Plasmodium fragile</name>
    <dbReference type="NCBI Taxonomy" id="5857"/>
    <lineage>
        <taxon>Eukaryota</taxon>
        <taxon>Sar</taxon>
        <taxon>Alveolata</taxon>
        <taxon>Apicomplexa</taxon>
        <taxon>Aconoidasida</taxon>
        <taxon>Haemosporida</taxon>
        <taxon>Plasmodiidae</taxon>
        <taxon>Plasmodium</taxon>
        <taxon>Plasmodium (Plasmodium)</taxon>
    </lineage>
</organism>
<feature type="compositionally biased region" description="Polar residues" evidence="1">
    <location>
        <begin position="275"/>
        <end position="290"/>
    </location>
</feature>
<feature type="region of interest" description="Disordered" evidence="1">
    <location>
        <begin position="106"/>
        <end position="133"/>
    </location>
</feature>
<proteinExistence type="predicted"/>
<reference evidence="2 3" key="1">
    <citation type="submission" date="2014-03" db="EMBL/GenBank/DDBJ databases">
        <title>The Genome Sequence of Plasmodium fragile nilgiri.</title>
        <authorList>
            <consortium name="The Broad Institute Genomics Platform"/>
            <consortium name="The Broad Institute Genome Sequencing Center for Infectious Disease"/>
            <person name="Neafsey D."/>
            <person name="Duraisingh M."/>
            <person name="Young S.K."/>
            <person name="Zeng Q."/>
            <person name="Gargeya S."/>
            <person name="Abouelleil A."/>
            <person name="Alvarado L."/>
            <person name="Chapman S.B."/>
            <person name="Gainer-Dewar J."/>
            <person name="Goldberg J."/>
            <person name="Griggs A."/>
            <person name="Gujja S."/>
            <person name="Hansen M."/>
            <person name="Howarth C."/>
            <person name="Imamovic A."/>
            <person name="Larimer J."/>
            <person name="Pearson M."/>
            <person name="Poon T.W."/>
            <person name="Priest M."/>
            <person name="Roberts A."/>
            <person name="Saif S."/>
            <person name="Shea T."/>
            <person name="Sykes S."/>
            <person name="Wortman J."/>
            <person name="Nusbaum C."/>
            <person name="Birren B."/>
        </authorList>
    </citation>
    <scope>NUCLEOTIDE SEQUENCE [LARGE SCALE GENOMIC DNA]</scope>
    <source>
        <strain evidence="3">nilgiri</strain>
    </source>
</reference>
<evidence type="ECO:0000313" key="2">
    <source>
        <dbReference type="EMBL" id="KJP87472.1"/>
    </source>
</evidence>
<dbReference type="RefSeq" id="XP_012335950.1">
    <property type="nucleotide sequence ID" value="XM_012480527.1"/>
</dbReference>
<dbReference type="AlphaFoldDB" id="A0A0D9QKY5"/>
<feature type="compositionally biased region" description="Basic and acidic residues" evidence="1">
    <location>
        <begin position="33"/>
        <end position="50"/>
    </location>
</feature>
<name>A0A0D9QKY5_PLAFR</name>
<feature type="region of interest" description="Disordered" evidence="1">
    <location>
        <begin position="163"/>
        <end position="187"/>
    </location>
</feature>
<feature type="region of interest" description="Disordered" evidence="1">
    <location>
        <begin position="736"/>
        <end position="760"/>
    </location>
</feature>
<dbReference type="OMA" id="VYNDHFG"/>
<keyword evidence="3" id="KW-1185">Reference proteome</keyword>
<evidence type="ECO:0000256" key="1">
    <source>
        <dbReference type="SAM" id="MobiDB-lite"/>
    </source>
</evidence>
<dbReference type="VEuPathDB" id="PlasmoDB:AK88_02904"/>
<feature type="compositionally biased region" description="Polar residues" evidence="1">
    <location>
        <begin position="51"/>
        <end position="80"/>
    </location>
</feature>
<evidence type="ECO:0000313" key="3">
    <source>
        <dbReference type="Proteomes" id="UP000054561"/>
    </source>
</evidence>
<sequence length="1060" mass="117487">MGTSDLNFYINKHRKAYEERLKREQQNLQGKTSEGEAEKVAPSEVAKGDTNEQPNEAESCSKNLSEGYCENTNQSDATRNSTRDENINQVDADYLFALKLNEALNGHDEPSSVVNENHLSSEDRNEDAEDDVRKPDNSYVECLLGDNSYMPFCMNYDVGRNTPMNQNPLSPSGRNRRSGHYVDNNEGGHMYGPYNLRSRNNRVNGFQNGNQSSSNADRRYSPRFNGVYEPINISLSSDEEEAEVQVNNEEARSYVFEDDGVRNSSEICYVPDENLSLTPRQNKPSGQSNVGRPFSTRGEDLREEVTIIEGMGQEAFSRKGPYHHEKGKPEVCIQAHKGKGGKEDIPRVMESTNNFSFQSVGAQGAGGTGAGHYNNYGAGVQSPKCKVEKSVNGLCDVYNDHFGVSSRGKFRLVRSAAAAAATEAGHTPREGEHNRENNLLRNHYGDSSRHDDYSQEGGYYVHYAPMSPSGKEKEKNKFTFEGVYDVDSYGERVDKGSNFLSRGKNRNGGGEERTQNVQGGYYNARVQDGNDVIPLEGEDVIGSAPSPYKARTKKSKRKVNNINQVDRNLNDEGSSPKMVQRNGSPLMSYTLRSSRKHPANEKIEDPYYCKGDNYEAQNGGGLGGVPEDDLLFFKTAVGKRSEPHDRNNPTMGVCNNGGHAKSGMTYADVGWGVMQGESSPFNMFHFEQGTAVEPSVNDYVMNNVVMEMDDRAEVFAKMADKYAPVEKSSRRLPFESVHHGGEVPSVGATAPEGSLHSRRNEHPELFNGIHFKQSERAITRNHGQDDISVNSFHYKDGGLSQGGGTHRLRNFVEEGNWSDASPDRSSVLRGAHFSHDIPSSSRMVKPLCDENPPHNEFLLANGHDTPNYQMLVMNREVNYQHRPEEKNTNEGHYRHVNKDRSLHRSNGTSHNQFITSGKSPFVCTLGEAQGRAVPDVYVIDEGTTCGEPRSTHEQSLHHNMGGYGQGIILNKNAQEMIGDVKRENAGSIKAENAHMDQVQQGRVGNAHGGDAHANRGVSDQSYGRGMDDNTASAMDQCDEESTNNEDLSVQQAIINSLIDF</sequence>
<feature type="region of interest" description="Disordered" evidence="1">
    <location>
        <begin position="275"/>
        <end position="295"/>
    </location>
</feature>
<feature type="region of interest" description="Disordered" evidence="1">
    <location>
        <begin position="1002"/>
        <end position="1046"/>
    </location>
</feature>
<protein>
    <submittedName>
        <fullName evidence="2">Uncharacterized protein</fullName>
    </submittedName>
</protein>
<dbReference type="GeneID" id="24268218"/>
<dbReference type="Proteomes" id="UP000054561">
    <property type="component" value="Unassembled WGS sequence"/>
</dbReference>
<dbReference type="OrthoDB" id="378840at2759"/>
<feature type="region of interest" description="Disordered" evidence="1">
    <location>
        <begin position="22"/>
        <end position="85"/>
    </location>
</feature>
<gene>
    <name evidence="2" type="ORF">AK88_02904</name>
</gene>
<feature type="compositionally biased region" description="Polar residues" evidence="1">
    <location>
        <begin position="163"/>
        <end position="173"/>
    </location>
</feature>
<accession>A0A0D9QKY5</accession>
<feature type="region of interest" description="Disordered" evidence="1">
    <location>
        <begin position="497"/>
        <end position="516"/>
    </location>
</feature>
<dbReference type="EMBL" id="KQ001674">
    <property type="protein sequence ID" value="KJP87472.1"/>
    <property type="molecule type" value="Genomic_DNA"/>
</dbReference>